<proteinExistence type="predicted"/>
<dbReference type="AlphaFoldDB" id="B9RLQ4"/>
<dbReference type="SUPFAM" id="SSF53756">
    <property type="entry name" value="UDP-Glycosyltransferase/glycogen phosphorylase"/>
    <property type="match status" value="1"/>
</dbReference>
<dbReference type="Proteomes" id="UP000008311">
    <property type="component" value="Unassembled WGS sequence"/>
</dbReference>
<evidence type="ECO:0000313" key="2">
    <source>
        <dbReference type="Proteomes" id="UP000008311"/>
    </source>
</evidence>
<name>B9RLQ4_RICCO</name>
<gene>
    <name evidence="1" type="ORF">RCOM_1470010</name>
</gene>
<keyword evidence="2" id="KW-1185">Reference proteome</keyword>
<evidence type="ECO:0000313" key="1">
    <source>
        <dbReference type="EMBL" id="EEF47779.1"/>
    </source>
</evidence>
<sequence length="55" mass="6337">MVFQLVRTYEQYHRGCDWILGNWFHDLDPSVYDLRPNKLPVGPLHASGRPGSLSP</sequence>
<dbReference type="InParanoid" id="B9RLQ4"/>
<organism evidence="1 2">
    <name type="scientific">Ricinus communis</name>
    <name type="common">Castor bean</name>
    <dbReference type="NCBI Taxonomy" id="3988"/>
    <lineage>
        <taxon>Eukaryota</taxon>
        <taxon>Viridiplantae</taxon>
        <taxon>Streptophyta</taxon>
        <taxon>Embryophyta</taxon>
        <taxon>Tracheophyta</taxon>
        <taxon>Spermatophyta</taxon>
        <taxon>Magnoliopsida</taxon>
        <taxon>eudicotyledons</taxon>
        <taxon>Gunneridae</taxon>
        <taxon>Pentapetalae</taxon>
        <taxon>rosids</taxon>
        <taxon>fabids</taxon>
        <taxon>Malpighiales</taxon>
        <taxon>Euphorbiaceae</taxon>
        <taxon>Acalyphoideae</taxon>
        <taxon>Acalypheae</taxon>
        <taxon>Ricinus</taxon>
    </lineage>
</organism>
<protein>
    <submittedName>
        <fullName evidence="1">Uncharacterized protein</fullName>
    </submittedName>
</protein>
<dbReference type="EMBL" id="EQ973788">
    <property type="protein sequence ID" value="EEF47779.1"/>
    <property type="molecule type" value="Genomic_DNA"/>
</dbReference>
<accession>B9RLQ4</accession>
<reference evidence="2" key="1">
    <citation type="journal article" date="2010" name="Nat. Biotechnol.">
        <title>Draft genome sequence of the oilseed species Ricinus communis.</title>
        <authorList>
            <person name="Chan A.P."/>
            <person name="Crabtree J."/>
            <person name="Zhao Q."/>
            <person name="Lorenzi H."/>
            <person name="Orvis J."/>
            <person name="Puiu D."/>
            <person name="Melake-Berhan A."/>
            <person name="Jones K.M."/>
            <person name="Redman J."/>
            <person name="Chen G."/>
            <person name="Cahoon E.B."/>
            <person name="Gedil M."/>
            <person name="Stanke M."/>
            <person name="Haas B.J."/>
            <person name="Wortman J.R."/>
            <person name="Fraser-Liggett C.M."/>
            <person name="Ravel J."/>
            <person name="Rabinowicz P.D."/>
        </authorList>
    </citation>
    <scope>NUCLEOTIDE SEQUENCE [LARGE SCALE GENOMIC DNA]</scope>
    <source>
        <strain evidence="2">cv. Hale</strain>
    </source>
</reference>